<dbReference type="SUPFAM" id="SSF55931">
    <property type="entry name" value="Glutamine synthetase/guanido kinase"/>
    <property type="match status" value="1"/>
</dbReference>
<comment type="similarity">
    <text evidence="4">Belongs to the glutamate--cysteine ligase type 2 family. YbdK subfamily.</text>
</comment>
<evidence type="ECO:0000256" key="3">
    <source>
        <dbReference type="ARBA" id="ARBA00022840"/>
    </source>
</evidence>
<dbReference type="InterPro" id="IPR006336">
    <property type="entry name" value="GCS2"/>
</dbReference>
<dbReference type="EC" id="6.3.2.2" evidence="4"/>
<evidence type="ECO:0000256" key="1">
    <source>
        <dbReference type="ARBA" id="ARBA00022598"/>
    </source>
</evidence>
<dbReference type="HAMAP" id="MF_01609">
    <property type="entry name" value="Glu_cys_ligase_2"/>
    <property type="match status" value="1"/>
</dbReference>
<dbReference type="GO" id="GO:0016874">
    <property type="term" value="F:ligase activity"/>
    <property type="evidence" value="ECO:0007669"/>
    <property type="project" value="UniProtKB-KW"/>
</dbReference>
<dbReference type="Pfam" id="PF04107">
    <property type="entry name" value="GCS2"/>
    <property type="match status" value="1"/>
</dbReference>
<name>A0A1H4S8Z5_PSETA</name>
<comment type="function">
    <text evidence="4">ATP-dependent carboxylate-amine ligase which exhibits weak glutamate--cysteine ligase activity.</text>
</comment>
<dbReference type="Gene3D" id="3.30.590.20">
    <property type="match status" value="1"/>
</dbReference>
<dbReference type="InterPro" id="IPR050141">
    <property type="entry name" value="GCL_type2/YbdK_subfam"/>
</dbReference>
<proteinExistence type="inferred from homology"/>
<dbReference type="PANTHER" id="PTHR36510">
    <property type="entry name" value="GLUTAMATE--CYSTEINE LIGASE 2-RELATED"/>
    <property type="match status" value="1"/>
</dbReference>
<evidence type="ECO:0000313" key="5">
    <source>
        <dbReference type="EMBL" id="SEC40498.1"/>
    </source>
</evidence>
<reference evidence="5 6" key="1">
    <citation type="submission" date="2016-10" db="EMBL/GenBank/DDBJ databases">
        <authorList>
            <person name="Varghese N."/>
            <person name="Submissions S."/>
        </authorList>
    </citation>
    <scope>NUCLEOTIDE SEQUENCE [LARGE SCALE GENOMIC DNA]</scope>
    <source>
        <strain evidence="5 6">BS3652</strain>
    </source>
</reference>
<protein>
    <recommendedName>
        <fullName evidence="4">Putative glutamate--cysteine ligase 2</fullName>
        <ecNumber evidence="4">6.3.2.2</ecNumber>
    </recommendedName>
    <alternativeName>
        <fullName evidence="4">Gamma-glutamylcysteine synthetase 2</fullName>
        <shortName evidence="4">GCS 2</shortName>
        <shortName evidence="4">Gamma-GCS 2</shortName>
    </alternativeName>
</protein>
<accession>A0A1H4S8Z5</accession>
<keyword evidence="3 4" id="KW-0067">ATP-binding</keyword>
<evidence type="ECO:0000256" key="4">
    <source>
        <dbReference type="HAMAP-Rule" id="MF_01609"/>
    </source>
</evidence>
<evidence type="ECO:0000313" key="6">
    <source>
        <dbReference type="Proteomes" id="UP000183155"/>
    </source>
</evidence>
<dbReference type="InterPro" id="IPR011793">
    <property type="entry name" value="YbdK"/>
</dbReference>
<dbReference type="Proteomes" id="UP000183155">
    <property type="component" value="Unassembled WGS sequence"/>
</dbReference>
<comment type="caution">
    <text evidence="5">The sequence shown here is derived from an EMBL/GenBank/DDBJ whole genome shotgun (WGS) entry which is preliminary data.</text>
</comment>
<dbReference type="PANTHER" id="PTHR36510:SF1">
    <property type="entry name" value="GLUTAMATE--CYSTEINE LIGASE 2-RELATED"/>
    <property type="match status" value="1"/>
</dbReference>
<organism evidence="5 6">
    <name type="scientific">Pseudomonas taetrolens</name>
    <dbReference type="NCBI Taxonomy" id="47884"/>
    <lineage>
        <taxon>Bacteria</taxon>
        <taxon>Pseudomonadati</taxon>
        <taxon>Pseudomonadota</taxon>
        <taxon>Gammaproteobacteria</taxon>
        <taxon>Pseudomonadales</taxon>
        <taxon>Pseudomonadaceae</taxon>
        <taxon>Pseudomonas</taxon>
    </lineage>
</organism>
<dbReference type="InterPro" id="IPR014746">
    <property type="entry name" value="Gln_synth/guanido_kin_cat_dom"/>
</dbReference>
<dbReference type="EMBL" id="FNRS01000001">
    <property type="protein sequence ID" value="SEC40498.1"/>
    <property type="molecule type" value="Genomic_DNA"/>
</dbReference>
<keyword evidence="6" id="KW-1185">Reference proteome</keyword>
<evidence type="ECO:0000256" key="2">
    <source>
        <dbReference type="ARBA" id="ARBA00022741"/>
    </source>
</evidence>
<dbReference type="NCBIfam" id="TIGR02050">
    <property type="entry name" value="gshA_cyan_rel"/>
    <property type="match status" value="1"/>
</dbReference>
<comment type="catalytic activity">
    <reaction evidence="4">
        <text>L-cysteine + L-glutamate + ATP = gamma-L-glutamyl-L-cysteine + ADP + phosphate + H(+)</text>
        <dbReference type="Rhea" id="RHEA:13285"/>
        <dbReference type="ChEBI" id="CHEBI:15378"/>
        <dbReference type="ChEBI" id="CHEBI:29985"/>
        <dbReference type="ChEBI" id="CHEBI:30616"/>
        <dbReference type="ChEBI" id="CHEBI:35235"/>
        <dbReference type="ChEBI" id="CHEBI:43474"/>
        <dbReference type="ChEBI" id="CHEBI:58173"/>
        <dbReference type="ChEBI" id="CHEBI:456216"/>
        <dbReference type="EC" id="6.3.2.2"/>
    </reaction>
</comment>
<dbReference type="NCBIfam" id="NF010039">
    <property type="entry name" value="PRK13515.1"/>
    <property type="match status" value="1"/>
</dbReference>
<keyword evidence="1 4" id="KW-0436">Ligase</keyword>
<keyword evidence="2 4" id="KW-0547">Nucleotide-binding</keyword>
<gene>
    <name evidence="5" type="ORF">SAMN04490203_2351</name>
</gene>
<sequence length="379" mass="43020">MINMPLSNDPCLQRFGIEEEYFITDLRSRRMVAEPSAWVLDACREAIGQGFAYELLQGQIEVASPIFDSAAQATAYLSRVRRDLNQTLAEHGLGVICSGSHPLAEWKAQRITVQSHYQQLLGEYEIVARRSVVCGLHVHAEIPSGVDRVAVMNEVLPWLPMLLALSVSSPFWQGQLTGYFSYRQVACDEWPRMGVPEYLPDDQAFEHYLALLHQTRAADKEVDVWWGCRPSLRYPTLELRMTDACPRLIDALMLASLYRVMVKHACLLPAPGSHYRPESHWMLKENRIQARRWGPYGRFVLLPDTTPMSLAQWLDRAQQTFAATARILGEDGVFDQARQILQVGTSAERQVRCFDRPHTSALVRRQAVVDLLLEESAEG</sequence>